<proteinExistence type="predicted"/>
<evidence type="ECO:0000313" key="3">
    <source>
        <dbReference type="Proteomes" id="UP000708208"/>
    </source>
</evidence>
<dbReference type="AlphaFoldDB" id="A0A8J2PFK7"/>
<accession>A0A8J2PFK7</accession>
<feature type="compositionally biased region" description="Basic and acidic residues" evidence="1">
    <location>
        <begin position="10"/>
        <end position="27"/>
    </location>
</feature>
<feature type="region of interest" description="Disordered" evidence="1">
    <location>
        <begin position="1"/>
        <end position="27"/>
    </location>
</feature>
<comment type="caution">
    <text evidence="2">The sequence shown here is derived from an EMBL/GenBank/DDBJ whole genome shotgun (WGS) entry which is preliminary data.</text>
</comment>
<name>A0A8J2PFK7_9HEXA</name>
<organism evidence="2 3">
    <name type="scientific">Allacma fusca</name>
    <dbReference type="NCBI Taxonomy" id="39272"/>
    <lineage>
        <taxon>Eukaryota</taxon>
        <taxon>Metazoa</taxon>
        <taxon>Ecdysozoa</taxon>
        <taxon>Arthropoda</taxon>
        <taxon>Hexapoda</taxon>
        <taxon>Collembola</taxon>
        <taxon>Symphypleona</taxon>
        <taxon>Sminthuridae</taxon>
        <taxon>Allacma</taxon>
    </lineage>
</organism>
<feature type="non-terminal residue" evidence="2">
    <location>
        <position position="165"/>
    </location>
</feature>
<evidence type="ECO:0000256" key="1">
    <source>
        <dbReference type="SAM" id="MobiDB-lite"/>
    </source>
</evidence>
<keyword evidence="3" id="KW-1185">Reference proteome</keyword>
<reference evidence="2" key="1">
    <citation type="submission" date="2021-06" db="EMBL/GenBank/DDBJ databases">
        <authorList>
            <person name="Hodson N. C."/>
            <person name="Mongue J. A."/>
            <person name="Jaron S. K."/>
        </authorList>
    </citation>
    <scope>NUCLEOTIDE SEQUENCE</scope>
</reference>
<gene>
    <name evidence="2" type="ORF">AFUS01_LOCUS30616</name>
</gene>
<dbReference type="EMBL" id="CAJVCH010472832">
    <property type="protein sequence ID" value="CAG7820213.1"/>
    <property type="molecule type" value="Genomic_DNA"/>
</dbReference>
<evidence type="ECO:0000313" key="2">
    <source>
        <dbReference type="EMBL" id="CAG7820213.1"/>
    </source>
</evidence>
<protein>
    <submittedName>
        <fullName evidence="2">Uncharacterized protein</fullName>
    </submittedName>
</protein>
<sequence>MSRSPVLRTAQRDMSLKKSTKETVECSRVESSNSDVAIFEDSDHEMEESSRKTLMDLKKSVIARRIISNSSSDTGNRSISESEVSRNLLPSIARQAFLPVKNIHYNWVFWRIYSEDIHDIYDKHVINFNSEYLTRYLLGEMFHTKVNDEEADFDASIFFQAVQIK</sequence>
<dbReference type="Proteomes" id="UP000708208">
    <property type="component" value="Unassembled WGS sequence"/>
</dbReference>